<dbReference type="GO" id="GO:0005886">
    <property type="term" value="C:plasma membrane"/>
    <property type="evidence" value="ECO:0007669"/>
    <property type="project" value="TreeGrafter"/>
</dbReference>
<feature type="transmembrane region" description="Helical" evidence="1">
    <location>
        <begin position="42"/>
        <end position="62"/>
    </location>
</feature>
<keyword evidence="1" id="KW-1133">Transmembrane helix</keyword>
<evidence type="ECO:0000313" key="2">
    <source>
        <dbReference type="EMBL" id="KAG7194439.1"/>
    </source>
</evidence>
<comment type="caution">
    <text evidence="2">The sequence shown here is derived from an EMBL/GenBank/DDBJ whole genome shotgun (WGS) entry which is preliminary data.</text>
</comment>
<dbReference type="GO" id="GO:0005935">
    <property type="term" value="C:cellular bud neck"/>
    <property type="evidence" value="ECO:0007669"/>
    <property type="project" value="TreeGrafter"/>
</dbReference>
<organism evidence="2 3">
    <name type="scientific">Scheffersomyces spartinae</name>
    <dbReference type="NCBI Taxonomy" id="45513"/>
    <lineage>
        <taxon>Eukaryota</taxon>
        <taxon>Fungi</taxon>
        <taxon>Dikarya</taxon>
        <taxon>Ascomycota</taxon>
        <taxon>Saccharomycotina</taxon>
        <taxon>Pichiomycetes</taxon>
        <taxon>Debaryomycetaceae</taxon>
        <taxon>Scheffersomyces</taxon>
    </lineage>
</organism>
<name>A0A9P7VBT5_9ASCO</name>
<gene>
    <name evidence="2" type="ORF">KQ657_004652</name>
</gene>
<dbReference type="RefSeq" id="XP_043049986.1">
    <property type="nucleotide sequence ID" value="XM_043195320.1"/>
</dbReference>
<evidence type="ECO:0000256" key="1">
    <source>
        <dbReference type="SAM" id="Phobius"/>
    </source>
</evidence>
<dbReference type="OrthoDB" id="3980401at2759"/>
<protein>
    <recommendedName>
        <fullName evidence="4">[PSI+] induction protein 2</fullName>
    </recommendedName>
</protein>
<dbReference type="PANTHER" id="PTHR40018:SF1">
    <property type="entry name" value="[PSI+] INDUCTION PROTEIN 2"/>
    <property type="match status" value="1"/>
</dbReference>
<dbReference type="Proteomes" id="UP000790833">
    <property type="component" value="Unassembled WGS sequence"/>
</dbReference>
<evidence type="ECO:0008006" key="4">
    <source>
        <dbReference type="Google" id="ProtNLM"/>
    </source>
</evidence>
<dbReference type="PANTHER" id="PTHR40018">
    <property type="entry name" value="[PSI+] INDUCTION PROTEIN 2"/>
    <property type="match status" value="1"/>
</dbReference>
<dbReference type="InterPro" id="IPR037504">
    <property type="entry name" value="PSI_induc_2"/>
</dbReference>
<dbReference type="AlphaFoldDB" id="A0A9P7VBT5"/>
<evidence type="ECO:0000313" key="3">
    <source>
        <dbReference type="Proteomes" id="UP000790833"/>
    </source>
</evidence>
<dbReference type="EMBL" id="JAHMUF010000007">
    <property type="protein sequence ID" value="KAG7194439.1"/>
    <property type="molecule type" value="Genomic_DNA"/>
</dbReference>
<reference evidence="2" key="1">
    <citation type="submission" date="2021-03" db="EMBL/GenBank/DDBJ databases">
        <authorList>
            <person name="Palmer J.M."/>
        </authorList>
    </citation>
    <scope>NUCLEOTIDE SEQUENCE</scope>
    <source>
        <strain evidence="2">ARV_011</strain>
    </source>
</reference>
<keyword evidence="1" id="KW-0812">Transmembrane</keyword>
<keyword evidence="3" id="KW-1185">Reference proteome</keyword>
<dbReference type="GeneID" id="66118026"/>
<proteinExistence type="predicted"/>
<sequence length="182" mass="20186">MFISSSDSFCYKKALFARDTASSVKSTAQSFKSWDTCMDNRVCKIVAIVGIVFGVLIVFWVLSTLIRCVCLGFQCIEACCCCCGRSSGSRGQTVIVQAPNQDSSYGNPNMYPPTYAPTFYPNPQRDASGGGTAPPQQAYFTNRQGYESVYTPHNNAGSKYDDRPMYTDEIEKYDNNTAYRGY</sequence>
<accession>A0A9P7VBT5</accession>
<keyword evidence="1" id="KW-0472">Membrane</keyword>